<dbReference type="NCBIfam" id="TIGR00220">
    <property type="entry name" value="mscL"/>
    <property type="match status" value="1"/>
</dbReference>
<evidence type="ECO:0000313" key="12">
    <source>
        <dbReference type="Proteomes" id="UP000293854"/>
    </source>
</evidence>
<evidence type="ECO:0000256" key="7">
    <source>
        <dbReference type="ARBA" id="ARBA00023065"/>
    </source>
</evidence>
<dbReference type="PRINTS" id="PR01264">
    <property type="entry name" value="MECHCHANNEL"/>
</dbReference>
<reference evidence="11 12" key="1">
    <citation type="submission" date="2018-11" db="EMBL/GenBank/DDBJ databases">
        <title>Genomic profiling of Staphylococcus species from a Poultry farm system in KwaZulu-Natal, South Africa.</title>
        <authorList>
            <person name="Amoako D.G."/>
            <person name="Somboro A.M."/>
            <person name="Abia A.L.K."/>
            <person name="Bester L.A."/>
            <person name="Essack S.Y."/>
        </authorList>
    </citation>
    <scope>NUCLEOTIDE SEQUENCE [LARGE SCALE GENOMIC DNA]</scope>
    <source>
        <strain evidence="11 12">SA11</strain>
    </source>
</reference>
<dbReference type="Proteomes" id="UP000293854">
    <property type="component" value="Unassembled WGS sequence"/>
</dbReference>
<dbReference type="RefSeq" id="WP_070704880.1">
    <property type="nucleotide sequence ID" value="NZ_CP018776.1"/>
</dbReference>
<dbReference type="NCBIfam" id="NF010559">
    <property type="entry name" value="PRK13954.1"/>
    <property type="match status" value="1"/>
</dbReference>
<dbReference type="SUPFAM" id="SSF81330">
    <property type="entry name" value="Gated mechanosensitive channel"/>
    <property type="match status" value="1"/>
</dbReference>
<dbReference type="HAMAP" id="MF_00115">
    <property type="entry name" value="MscL"/>
    <property type="match status" value="1"/>
</dbReference>
<feature type="transmembrane region" description="Helical" evidence="10">
    <location>
        <begin position="65"/>
        <end position="84"/>
    </location>
</feature>
<gene>
    <name evidence="10 11" type="primary">mscL</name>
    <name evidence="11" type="ORF">EIG99_02855</name>
</gene>
<proteinExistence type="inferred from homology"/>
<evidence type="ECO:0000256" key="6">
    <source>
        <dbReference type="ARBA" id="ARBA00022989"/>
    </source>
</evidence>
<keyword evidence="5 10" id="KW-0812">Transmembrane</keyword>
<keyword evidence="4 10" id="KW-1003">Cell membrane</keyword>
<evidence type="ECO:0000256" key="3">
    <source>
        <dbReference type="ARBA" id="ARBA00022448"/>
    </source>
</evidence>
<name>A0A4Q7CRD8_9STAP</name>
<keyword evidence="9 10" id="KW-0407">Ion channel</keyword>
<dbReference type="GO" id="GO:0008381">
    <property type="term" value="F:mechanosensitive monoatomic ion channel activity"/>
    <property type="evidence" value="ECO:0007669"/>
    <property type="project" value="UniProtKB-UniRule"/>
</dbReference>
<comment type="caution">
    <text evidence="11">The sequence shown here is derived from an EMBL/GenBank/DDBJ whole genome shotgun (WGS) entry which is preliminary data.</text>
</comment>
<dbReference type="Pfam" id="PF01741">
    <property type="entry name" value="MscL"/>
    <property type="match status" value="1"/>
</dbReference>
<keyword evidence="3 10" id="KW-0813">Transport</keyword>
<evidence type="ECO:0000313" key="11">
    <source>
        <dbReference type="EMBL" id="RZI03649.1"/>
    </source>
</evidence>
<evidence type="ECO:0000256" key="5">
    <source>
        <dbReference type="ARBA" id="ARBA00022692"/>
    </source>
</evidence>
<comment type="function">
    <text evidence="10">Channel that opens in response to stretch forces in the membrane lipid bilayer. May participate in the regulation of osmotic pressure changes within the cell.</text>
</comment>
<feature type="transmembrane region" description="Helical" evidence="10">
    <location>
        <begin position="34"/>
        <end position="53"/>
    </location>
</feature>
<protein>
    <recommendedName>
        <fullName evidence="10">Large-conductance mechanosensitive channel</fullName>
    </recommendedName>
</protein>
<dbReference type="Gene3D" id="1.10.1200.120">
    <property type="entry name" value="Large-conductance mechanosensitive channel, MscL, domain 1"/>
    <property type="match status" value="1"/>
</dbReference>
<accession>A0A4Q7CRD8</accession>
<dbReference type="AlphaFoldDB" id="A0A4Q7CRD8"/>
<dbReference type="PROSITE" id="PS01327">
    <property type="entry name" value="MSCL"/>
    <property type="match status" value="1"/>
</dbReference>
<evidence type="ECO:0000256" key="8">
    <source>
        <dbReference type="ARBA" id="ARBA00023136"/>
    </source>
</evidence>
<dbReference type="InterPro" id="IPR036019">
    <property type="entry name" value="MscL_channel"/>
</dbReference>
<organism evidence="11 12">
    <name type="scientific">Staphylococcus condimenti</name>
    <dbReference type="NCBI Taxonomy" id="70255"/>
    <lineage>
        <taxon>Bacteria</taxon>
        <taxon>Bacillati</taxon>
        <taxon>Bacillota</taxon>
        <taxon>Bacilli</taxon>
        <taxon>Bacillales</taxon>
        <taxon>Staphylococcaceae</taxon>
        <taxon>Staphylococcus</taxon>
    </lineage>
</organism>
<dbReference type="InterPro" id="IPR019823">
    <property type="entry name" value="Mechanosensitive_channel_CS"/>
</dbReference>
<keyword evidence="6 10" id="KW-1133">Transmembrane helix</keyword>
<evidence type="ECO:0000256" key="9">
    <source>
        <dbReference type="ARBA" id="ARBA00023303"/>
    </source>
</evidence>
<dbReference type="EMBL" id="RQTE01000054">
    <property type="protein sequence ID" value="RZI03649.1"/>
    <property type="molecule type" value="Genomic_DNA"/>
</dbReference>
<keyword evidence="8 10" id="KW-0472">Membrane</keyword>
<dbReference type="PANTHER" id="PTHR30266">
    <property type="entry name" value="MECHANOSENSITIVE CHANNEL MSCL"/>
    <property type="match status" value="1"/>
</dbReference>
<evidence type="ECO:0000256" key="10">
    <source>
        <dbReference type="HAMAP-Rule" id="MF_00115"/>
    </source>
</evidence>
<dbReference type="InterPro" id="IPR037673">
    <property type="entry name" value="MSC/AndL"/>
</dbReference>
<comment type="subcellular location">
    <subcellularLocation>
        <location evidence="1 10">Cell membrane</location>
        <topology evidence="1 10">Multi-pass membrane protein</topology>
    </subcellularLocation>
</comment>
<comment type="similarity">
    <text evidence="2 10">Belongs to the MscL family.</text>
</comment>
<dbReference type="InterPro" id="IPR001185">
    <property type="entry name" value="MS_channel"/>
</dbReference>
<keyword evidence="7 10" id="KW-0406">Ion transport</keyword>
<evidence type="ECO:0000256" key="4">
    <source>
        <dbReference type="ARBA" id="ARBA00022475"/>
    </source>
</evidence>
<sequence>MFKEFKEFAFKGNVLDLAVAVVMGAAFNKIITSLVTYIIMPLIGVIFGTVDFAKNWSFMGIKYGLFVQAVIDFLIVAFALFLFVKLANTLMRKEEVEEEPEENIVLLTEIRDLLQQQNGTVTSETTDIITETEDVDNKKF</sequence>
<evidence type="ECO:0000256" key="2">
    <source>
        <dbReference type="ARBA" id="ARBA00007254"/>
    </source>
</evidence>
<evidence type="ECO:0000256" key="1">
    <source>
        <dbReference type="ARBA" id="ARBA00004651"/>
    </source>
</evidence>
<dbReference type="PANTHER" id="PTHR30266:SF2">
    <property type="entry name" value="LARGE-CONDUCTANCE MECHANOSENSITIVE CHANNEL"/>
    <property type="match status" value="1"/>
</dbReference>
<comment type="subunit">
    <text evidence="10">Homopentamer.</text>
</comment>
<dbReference type="GO" id="GO:0005886">
    <property type="term" value="C:plasma membrane"/>
    <property type="evidence" value="ECO:0007669"/>
    <property type="project" value="UniProtKB-SubCell"/>
</dbReference>